<protein>
    <submittedName>
        <fullName evidence="2">RHS repeat-associated core domain-containing protein</fullName>
    </submittedName>
</protein>
<evidence type="ECO:0000313" key="2">
    <source>
        <dbReference type="EMBL" id="NJP46471.1"/>
    </source>
</evidence>
<dbReference type="PANTHER" id="PTHR32305">
    <property type="match status" value="1"/>
</dbReference>
<feature type="region of interest" description="Disordered" evidence="1">
    <location>
        <begin position="301"/>
        <end position="334"/>
    </location>
</feature>
<dbReference type="InterPro" id="IPR030934">
    <property type="entry name" value="Intein_C"/>
</dbReference>
<dbReference type="EMBL" id="JAATEJ010000021">
    <property type="protein sequence ID" value="NJP46471.1"/>
    <property type="molecule type" value="Genomic_DNA"/>
</dbReference>
<dbReference type="Gene3D" id="2.170.16.10">
    <property type="entry name" value="Hedgehog/Intein (Hint) domain"/>
    <property type="match status" value="1"/>
</dbReference>
<dbReference type="NCBIfam" id="TIGR01643">
    <property type="entry name" value="YD_repeat_2x"/>
    <property type="match status" value="1"/>
</dbReference>
<evidence type="ECO:0000313" key="3">
    <source>
        <dbReference type="Proteomes" id="UP000734511"/>
    </source>
</evidence>
<name>A0ABX0ZY04_9ACTN</name>
<proteinExistence type="predicted"/>
<feature type="region of interest" description="Disordered" evidence="1">
    <location>
        <begin position="394"/>
        <end position="415"/>
    </location>
</feature>
<dbReference type="CDD" id="cd00081">
    <property type="entry name" value="Hint"/>
    <property type="match status" value="1"/>
</dbReference>
<sequence length="2337" mass="247357">MTDTFVRGILFPRKKAVRPVRRRRLPAAVAIVVTLAVAVPTGATVTPAVAASHGLGKPSLPAAHSDRVDPVRGLGATAERRHVAELRAANTAQAKTARAEQKAAWPAAADATGALTTGQALHLEAGGLPVTIERTTTHPASGQMRLHVVGQAQAQAAGVDGVLLSATADGTGTARVSVNYASFASAYGGGWAGRLRLVQLPACALTTPARPACRTQTPLKSSNDPVRQTVTAEVALNSASATSAVAGPATVMAVAAGAGEAASGGGNYSASPLSPSFTWAAGNSSGSFTWSYPMTTPPAAAGPAPDLSLTYDSGSIDGRTASTNNQGSQVGEGFDLSTSSYVERSYASCDDDGETGKYDECWKYDNASLVLNGKSTELVKDDATGTWRLKDDDASTVTHSTGAANGDEGDSGVDGAGEYWTVTTGDGTRYVFGLNKLPGAGTERTNSVWTTPVFGNNAGEPGYADGTAFSGRSLTQAWRWNLDYVVDLHGNAMTYWYTPETNSYGKNGATTGTATYTRGGYLDHILYGQRSDALFTGTASDKVQFTYSERCTASDCSSLTKDTAPNWPDVPFDSICASGATCHAVSPTFFTRKRLTKVETFAWNAAASPAAYAPADAYAFDQQYLDPGDIGNSTDQTLVLSTIRHIGENGGTLALDPVTFQYQMRPNRVDAPTDDVLPLNRPRIASVTSETGSITTVTLSNPECVRGSSMPAAEDDDTTSCYPVYWHVNGADEATLDWFHKYRVTAVEVADPTGHGESMETTYAYSGPAWHYNDDPFTPAKERTWSQWRGYHTVTTTTGSAAGTQSKTTTVYLQGMDGDRQKNGTTRSVSAAGIGFTGLSVPGVTDSDQYQGFTREEITYNGTTPVSVTVSDPYSARTASQQKSYADVDAYYVRTARTQTSTYLTASGGWRTGSYSTTYDGYGMAVELDDAGQVGVSGDESCTRTWYARNTAIGVTALVSRTRATSRACSTTETDLNLPTTSATRGDVLSDTATVYDNTSATTWTPAQTPTLGEATWTGRAAAYPATATNGERNPTTWQTLTKTTYDDTTAKLGRVLSTTDAAGNSTKTAYVPAATGPATRVQVTNAKSQITYTYLDFARGSTLKAYDVNGRITESAYDPLGRVTSLWLPNQSRVDGYGANSTYSYHLSSTAPSYVATSSIIAEGSYNTSYQIYDSLLRPLQTQTPTPNGGRLLSDTRYDGRGLVSESYSDVFDSTTTPDGTYTRAESGRAPKQTDTVFDGAGRPTTSRFLIYGVQKWSTTTSYTGDSTATSAPDGGSATRTITDVFGRTVEQREYAGTTPADTDYGSGVGIPYTTTDFTYTRDGKQKTVTGPDTTWSYTYDLFGRQVSATDPDKGTTNTSYTALDQIDTTTDARNTTLLYDYDVLGRKTDLWQTSRTDANKLGLWTYDGVLKGQLDSSTSYVGGTTGTAYTEKVTAFDTMSRPTKTELDLPATDPLVTSGAVAAKLVTSTAYNKDGTQQFVDDPAAGGLPSEDVVTHHNTLGLPTDVQGASGYLLSATYTNLSQPQQLTLGTSPSEGVLKAYVTNTWEEGTDRLLASVVTDQTHPYQDQNLSYGYDTAGNVTHTFDPTTLGGTAQADNECYTYDGHQRLTDAWTPTTPDCSTTGRTTGNLGGASPYWTSYTYNDAGLRTTQTDHTPATSTLTTYCYDPARPHALTSVLTAAATCTGTPAAYAYDPDGNTTTRPDGTDTQTLTWTSQGQLDTLTEKTSTGTVTGTTSHVYDADGNLLIRRGTTDDTVLYLGDTEVHLATGTTPKYWAQRYYGAAGVTLALRSNQTGTNTLTWLAGDQHGTGTLAIDATTQALTKRYTTPFGAPRDGTTGTWPDDNGFLGKPTDGTTGLTYIGARQYDPTTGRFMSVDPVLDTGDSQSLNGYTYADNNPATLSDPSGLRPIGAGNGGYDSDQYNASHNAYWTNTASGGWTYNQVSQTEDKKHVFVGVVSIPTYGPNVVYGATFKKPKKKSSNPVKNFFGGVADSIVGSIPSPAAALADAMNELSLGMTGGHAGKAAPDMPIYPFGDPDFLGVDADSSAYKLGELTGLAAQMLAGPAGEEKTGGSLVSKLLSKFRSGGCSFDGETPVLLADGESRPISQIHPGDKVEAGSAENGRRQGGRTVTATFINHDDDLIDLQIETPSGRSATLHTTAQHPFWDDTAHAWAPAGQLTPGHALETAQNSHARVVAVHVIAGAADMYNLSVDQLHTYYVLAAGTPVLVHNTGAGPAVCFRGARPGDSPTFVPRPNDYKVDPATGFVKGTHGLSVFDNPESVAGKGFVPHEVDMGTVPDSLRIIQRGNDPRHFEIVPAPGANLTPQQYTDALAQIRTR</sequence>
<dbReference type="Proteomes" id="UP000734511">
    <property type="component" value="Unassembled WGS sequence"/>
</dbReference>
<evidence type="ECO:0000256" key="1">
    <source>
        <dbReference type="SAM" id="MobiDB-lite"/>
    </source>
</evidence>
<feature type="compositionally biased region" description="Polar residues" evidence="1">
    <location>
        <begin position="320"/>
        <end position="329"/>
    </location>
</feature>
<feature type="compositionally biased region" description="Polar residues" evidence="1">
    <location>
        <begin position="1211"/>
        <end position="1221"/>
    </location>
</feature>
<dbReference type="InterPro" id="IPR022385">
    <property type="entry name" value="Rhs_assc_core"/>
</dbReference>
<dbReference type="InterPro" id="IPR036844">
    <property type="entry name" value="Hint_dom_sf"/>
</dbReference>
<dbReference type="Pfam" id="PF07591">
    <property type="entry name" value="PT-HINT"/>
    <property type="match status" value="1"/>
</dbReference>
<dbReference type="NCBIfam" id="TIGR03696">
    <property type="entry name" value="Rhs_assc_core"/>
    <property type="match status" value="1"/>
</dbReference>
<comment type="caution">
    <text evidence="2">The sequence shown here is derived from an EMBL/GenBank/DDBJ whole genome shotgun (WGS) entry which is preliminary data.</text>
</comment>
<accession>A0ABX0ZY04</accession>
<reference evidence="2 3" key="1">
    <citation type="submission" date="2020-03" db="EMBL/GenBank/DDBJ databases">
        <title>WGS of actinomycetes isolated from Thailand.</title>
        <authorList>
            <person name="Thawai C."/>
        </authorList>
    </citation>
    <scope>NUCLEOTIDE SEQUENCE [LARGE SCALE GENOMIC DNA]</scope>
    <source>
        <strain evidence="2 3">PRB2-1</strain>
    </source>
</reference>
<organism evidence="2 3">
    <name type="scientific">Actinacidiphila epipremni</name>
    <dbReference type="NCBI Taxonomy" id="2053013"/>
    <lineage>
        <taxon>Bacteria</taxon>
        <taxon>Bacillati</taxon>
        <taxon>Actinomycetota</taxon>
        <taxon>Actinomycetes</taxon>
        <taxon>Kitasatosporales</taxon>
        <taxon>Streptomycetaceae</taxon>
        <taxon>Actinacidiphila</taxon>
    </lineage>
</organism>
<dbReference type="Gene3D" id="2.180.10.10">
    <property type="entry name" value="RHS repeat-associated core"/>
    <property type="match status" value="1"/>
</dbReference>
<feature type="region of interest" description="Disordered" evidence="1">
    <location>
        <begin position="2103"/>
        <end position="2125"/>
    </location>
</feature>
<feature type="region of interest" description="Disordered" evidence="1">
    <location>
        <begin position="1827"/>
        <end position="1848"/>
    </location>
</feature>
<dbReference type="NCBIfam" id="TIGR01443">
    <property type="entry name" value="intein_Cterm"/>
    <property type="match status" value="1"/>
</dbReference>
<gene>
    <name evidence="2" type="ORF">HCN08_24120</name>
</gene>
<dbReference type="PANTHER" id="PTHR32305:SF17">
    <property type="entry name" value="TRNA NUCLEASE WAPA"/>
    <property type="match status" value="1"/>
</dbReference>
<dbReference type="InterPro" id="IPR050708">
    <property type="entry name" value="T6SS_VgrG/RHS"/>
</dbReference>
<dbReference type="PROSITE" id="PS50818">
    <property type="entry name" value="INTEIN_C_TER"/>
    <property type="match status" value="1"/>
</dbReference>
<feature type="region of interest" description="Disordered" evidence="1">
    <location>
        <begin position="1211"/>
        <end position="1241"/>
    </location>
</feature>
<dbReference type="InterPro" id="IPR006530">
    <property type="entry name" value="YD"/>
</dbReference>
<dbReference type="SUPFAM" id="SSF51294">
    <property type="entry name" value="Hedgehog/intein (Hint) domain"/>
    <property type="match status" value="1"/>
</dbReference>
<keyword evidence="3" id="KW-1185">Reference proteome</keyword>